<dbReference type="PANTHER" id="PTHR34183:SF1">
    <property type="entry name" value="ENDOLYTIC PEPTIDOGLYCAN TRANSGLYCOSYLASE RLPA"/>
    <property type="match status" value="1"/>
</dbReference>
<feature type="chain" id="PRO_5032997329" evidence="1">
    <location>
        <begin position="22"/>
        <end position="119"/>
    </location>
</feature>
<keyword evidence="2" id="KW-0449">Lipoprotein</keyword>
<reference evidence="2 3" key="1">
    <citation type="journal article" date="2014" name="BMC Genomics">
        <title>Comparative genomics of Bradyrhizobium japonicum CPAC 15 and Bradyrhizobium diazoefficiens CPAC 7: elite model strains for understanding symbiotic performance with soybean.</title>
        <authorList>
            <person name="Siqueira A.F."/>
            <person name="Ormeno-Orrillo E."/>
            <person name="Souza R.C."/>
            <person name="Rodrigues E.P."/>
            <person name="Almeida L.G."/>
            <person name="Barcellos F.G."/>
            <person name="Batista J.S."/>
            <person name="Nakatami A.S."/>
            <person name="Martinez-Romero E."/>
            <person name="Vasconcelos A.T."/>
            <person name="Hungria M."/>
        </authorList>
    </citation>
    <scope>NUCLEOTIDE SEQUENCE [LARGE SCALE GENOMIC DNA]</scope>
    <source>
        <strain evidence="2 3">SEMIA 5080</strain>
    </source>
</reference>
<dbReference type="Proteomes" id="UP000024900">
    <property type="component" value="Unassembled WGS sequence"/>
</dbReference>
<evidence type="ECO:0000313" key="3">
    <source>
        <dbReference type="Proteomes" id="UP000024900"/>
    </source>
</evidence>
<evidence type="ECO:0000313" key="2">
    <source>
        <dbReference type="EMBL" id="KGJ70031.1"/>
    </source>
</evidence>
<dbReference type="RefSeq" id="WP_049832505.1">
    <property type="nucleotide sequence ID" value="NZ_ADOU02000004.1"/>
</dbReference>
<feature type="signal peptide" evidence="1">
    <location>
        <begin position="1"/>
        <end position="21"/>
    </location>
</feature>
<sequence length="119" mass="12583">MKSSVIIATVLTVAFLAPARAEVCVASQYGVGDGYHGRRTASGAIFNTYARDPYTIARPSRADLGRRFRVINLKTGVAIEALATDLGPFIAGRCVDLGRAGADALQIGGLGFVRVERLD</sequence>
<protein>
    <submittedName>
        <fullName evidence="2">Putative rare lipoprotein A</fullName>
    </submittedName>
</protein>
<dbReference type="InterPro" id="IPR036908">
    <property type="entry name" value="RlpA-like_sf"/>
</dbReference>
<dbReference type="EMBL" id="ADOU02000004">
    <property type="protein sequence ID" value="KGJ70031.1"/>
    <property type="molecule type" value="Genomic_DNA"/>
</dbReference>
<comment type="caution">
    <text evidence="2">The sequence shown here is derived from an EMBL/GenBank/DDBJ whole genome shotgun (WGS) entry which is preliminary data.</text>
</comment>
<keyword evidence="1" id="KW-0732">Signal</keyword>
<dbReference type="PANTHER" id="PTHR34183">
    <property type="entry name" value="ENDOLYTIC PEPTIDOGLYCAN TRANSGLYCOSYLASE RLPA"/>
    <property type="match status" value="1"/>
</dbReference>
<dbReference type="AlphaFoldDB" id="A0A837CMB2"/>
<dbReference type="CDD" id="cd22268">
    <property type="entry name" value="DPBB_RlpA-like"/>
    <property type="match status" value="1"/>
</dbReference>
<proteinExistence type="predicted"/>
<organism evidence="2 3">
    <name type="scientific">Bradyrhizobium diazoefficiens SEMIA 5080</name>
    <dbReference type="NCBI Taxonomy" id="754504"/>
    <lineage>
        <taxon>Bacteria</taxon>
        <taxon>Pseudomonadati</taxon>
        <taxon>Pseudomonadota</taxon>
        <taxon>Alphaproteobacteria</taxon>
        <taxon>Hyphomicrobiales</taxon>
        <taxon>Nitrobacteraceae</taxon>
        <taxon>Bradyrhizobium</taxon>
    </lineage>
</organism>
<dbReference type="Gene3D" id="2.40.40.10">
    <property type="entry name" value="RlpA-like domain"/>
    <property type="match status" value="1"/>
</dbReference>
<name>A0A837CMB2_9BRAD</name>
<gene>
    <name evidence="2" type="ORF">BJA5080_04203</name>
</gene>
<accession>A0A837CMB2</accession>
<evidence type="ECO:0000256" key="1">
    <source>
        <dbReference type="SAM" id="SignalP"/>
    </source>
</evidence>